<feature type="region of interest" description="Disordered" evidence="1">
    <location>
        <begin position="56"/>
        <end position="118"/>
    </location>
</feature>
<accession>A0A061F5B5</accession>
<dbReference type="eggNOG" id="KOG1164">
    <property type="taxonomic scope" value="Eukaryota"/>
</dbReference>
<dbReference type="STRING" id="3641.A0A061F5B5"/>
<evidence type="ECO:0000313" key="3">
    <source>
        <dbReference type="Proteomes" id="UP000026915"/>
    </source>
</evidence>
<keyword evidence="3" id="KW-1185">Reference proteome</keyword>
<dbReference type="Proteomes" id="UP000026915">
    <property type="component" value="Chromosome 7"/>
</dbReference>
<dbReference type="AlphaFoldDB" id="A0A061F5B5"/>
<dbReference type="HOGENOM" id="CLU_1565684_0_0_1"/>
<dbReference type="EMBL" id="CM001885">
    <property type="protein sequence ID" value="EOY12211.1"/>
    <property type="molecule type" value="Genomic_DNA"/>
</dbReference>
<name>A0A061F5B5_THECC</name>
<gene>
    <name evidence="2" type="ORF">TCM_030781</name>
</gene>
<feature type="compositionally biased region" description="Low complexity" evidence="1">
    <location>
        <begin position="79"/>
        <end position="94"/>
    </location>
</feature>
<dbReference type="Gramene" id="EOY12211">
    <property type="protein sequence ID" value="EOY12211"/>
    <property type="gene ID" value="TCM_030781"/>
</dbReference>
<sequence length="171" mass="18905">MEVVTIRVAIKVAKSVKHVDVNYKVQHQSTAQLNAREGYQFDYVFDWTVLKCPQVGGSSKGRHTSGRADKRRNSSRYGSTSRRAVAASRHASSSGEPSDIQQNRLVSSGGRMSTTQESNLPLTPKHLVVLPVLEEAVMMITLFEVLSCSRLGNNGVCRLMLLRSSHVTVYN</sequence>
<evidence type="ECO:0000256" key="1">
    <source>
        <dbReference type="SAM" id="MobiDB-lite"/>
    </source>
</evidence>
<protein>
    <submittedName>
        <fullName evidence="2">Uncharacterized protein</fullName>
    </submittedName>
</protein>
<evidence type="ECO:0000313" key="2">
    <source>
        <dbReference type="EMBL" id="EOY12211.1"/>
    </source>
</evidence>
<reference evidence="2 3" key="1">
    <citation type="journal article" date="2013" name="Genome Biol.">
        <title>The genome sequence of the most widely cultivated cacao type and its use to identify candidate genes regulating pod color.</title>
        <authorList>
            <person name="Motamayor J.C."/>
            <person name="Mockaitis K."/>
            <person name="Schmutz J."/>
            <person name="Haiminen N."/>
            <person name="Iii D.L."/>
            <person name="Cornejo O."/>
            <person name="Findley S.D."/>
            <person name="Zheng P."/>
            <person name="Utro F."/>
            <person name="Royaert S."/>
            <person name="Saski C."/>
            <person name="Jenkins J."/>
            <person name="Podicheti R."/>
            <person name="Zhao M."/>
            <person name="Scheffler B.E."/>
            <person name="Stack J.C."/>
            <person name="Feltus F.A."/>
            <person name="Mustiga G.M."/>
            <person name="Amores F."/>
            <person name="Phillips W."/>
            <person name="Marelli J.P."/>
            <person name="May G.D."/>
            <person name="Shapiro H."/>
            <person name="Ma J."/>
            <person name="Bustamante C.D."/>
            <person name="Schnell R.J."/>
            <person name="Main D."/>
            <person name="Gilbert D."/>
            <person name="Parida L."/>
            <person name="Kuhn D.N."/>
        </authorList>
    </citation>
    <scope>NUCLEOTIDE SEQUENCE [LARGE SCALE GENOMIC DNA]</scope>
    <source>
        <strain evidence="3">cv. Matina 1-6</strain>
    </source>
</reference>
<feature type="compositionally biased region" description="Polar residues" evidence="1">
    <location>
        <begin position="95"/>
        <end position="118"/>
    </location>
</feature>
<organism evidence="2 3">
    <name type="scientific">Theobroma cacao</name>
    <name type="common">Cacao</name>
    <name type="synonym">Cocoa</name>
    <dbReference type="NCBI Taxonomy" id="3641"/>
    <lineage>
        <taxon>Eukaryota</taxon>
        <taxon>Viridiplantae</taxon>
        <taxon>Streptophyta</taxon>
        <taxon>Embryophyta</taxon>
        <taxon>Tracheophyta</taxon>
        <taxon>Spermatophyta</taxon>
        <taxon>Magnoliopsida</taxon>
        <taxon>eudicotyledons</taxon>
        <taxon>Gunneridae</taxon>
        <taxon>Pentapetalae</taxon>
        <taxon>rosids</taxon>
        <taxon>malvids</taxon>
        <taxon>Malvales</taxon>
        <taxon>Malvaceae</taxon>
        <taxon>Byttnerioideae</taxon>
        <taxon>Theobroma</taxon>
    </lineage>
</organism>
<proteinExistence type="predicted"/>
<dbReference type="InParanoid" id="A0A061F5B5"/>